<gene>
    <name evidence="2" type="ORF">MGAL_10B045358</name>
</gene>
<dbReference type="Pfam" id="PF13843">
    <property type="entry name" value="DDE_Tnp_1_7"/>
    <property type="match status" value="1"/>
</dbReference>
<dbReference type="OrthoDB" id="6073352at2759"/>
<sequence>MPGRSVIDLLVTEINRYATKCNAERSRPPRVVPEFVRLKNWTPVIRQEILPFVGLVLSMGVVKKPTYESYWENNPRSWSMETPNFAQVMSRNRFQAILQFLHCNNNETALPHDQPGYDQLHKISPVIDILNQSFAENYRLNKDVCVDERVVGFKGRHQLKQYLSNKKAHKWGIKLWVLAESYTGYTHQIKVYKGRRNEARSENGQEYQVVTELMTPHFNIEHHVAVDSFFTSPKLVHDVKDNGTFCTETVIKTRRGMPKSYRNAKLQKGDMTVKYQGKLMAVLWADRRLVTFLTTTGSASMINTTNSTGTDFAIPSAVKRYNFTMGGVDLGDQLLLQFEPNLKSVKMWRKLLFHQLVTAAVNAFICYKRTFVVETKLEHLKFHQQFCQDLIGNDRDGTRNQQMRTVRLEHRQLARITERHFPEKIPDDKRKKCVVCAGTDRFKKSRIQWWCGTCKVGLCVGRCFKRYHTRINFEE</sequence>
<feature type="domain" description="PiggyBac transposable element-derived protein" evidence="1">
    <location>
        <begin position="4"/>
        <end position="364"/>
    </location>
</feature>
<organism evidence="2 3">
    <name type="scientific">Mytilus galloprovincialis</name>
    <name type="common">Mediterranean mussel</name>
    <dbReference type="NCBI Taxonomy" id="29158"/>
    <lineage>
        <taxon>Eukaryota</taxon>
        <taxon>Metazoa</taxon>
        <taxon>Spiralia</taxon>
        <taxon>Lophotrochozoa</taxon>
        <taxon>Mollusca</taxon>
        <taxon>Bivalvia</taxon>
        <taxon>Autobranchia</taxon>
        <taxon>Pteriomorphia</taxon>
        <taxon>Mytilida</taxon>
        <taxon>Mytiloidea</taxon>
        <taxon>Mytilidae</taxon>
        <taxon>Mytilinae</taxon>
        <taxon>Mytilus</taxon>
    </lineage>
</organism>
<dbReference type="EMBL" id="UYJE01000152">
    <property type="protein sequence ID" value="VDH90606.1"/>
    <property type="molecule type" value="Genomic_DNA"/>
</dbReference>
<proteinExistence type="predicted"/>
<reference evidence="2" key="1">
    <citation type="submission" date="2018-11" db="EMBL/GenBank/DDBJ databases">
        <authorList>
            <person name="Alioto T."/>
            <person name="Alioto T."/>
        </authorList>
    </citation>
    <scope>NUCLEOTIDE SEQUENCE</scope>
</reference>
<evidence type="ECO:0000313" key="2">
    <source>
        <dbReference type="EMBL" id="VDH90606.1"/>
    </source>
</evidence>
<protein>
    <recommendedName>
        <fullName evidence="1">PiggyBac transposable element-derived protein domain-containing protein</fullName>
    </recommendedName>
</protein>
<name>A0A8B6BH34_MYTGA</name>
<dbReference type="PANTHER" id="PTHR46599">
    <property type="entry name" value="PIGGYBAC TRANSPOSABLE ELEMENT-DERIVED PROTEIN 4"/>
    <property type="match status" value="1"/>
</dbReference>
<comment type="caution">
    <text evidence="2">The sequence shown here is derived from an EMBL/GenBank/DDBJ whole genome shotgun (WGS) entry which is preliminary data.</text>
</comment>
<dbReference type="AlphaFoldDB" id="A0A8B6BH34"/>
<accession>A0A8B6BH34</accession>
<evidence type="ECO:0000313" key="3">
    <source>
        <dbReference type="Proteomes" id="UP000596742"/>
    </source>
</evidence>
<evidence type="ECO:0000259" key="1">
    <source>
        <dbReference type="Pfam" id="PF13843"/>
    </source>
</evidence>
<dbReference type="Proteomes" id="UP000596742">
    <property type="component" value="Unassembled WGS sequence"/>
</dbReference>
<keyword evidence="3" id="KW-1185">Reference proteome</keyword>
<dbReference type="InterPro" id="IPR029526">
    <property type="entry name" value="PGBD"/>
</dbReference>
<dbReference type="PANTHER" id="PTHR46599:SF3">
    <property type="entry name" value="PIGGYBAC TRANSPOSABLE ELEMENT-DERIVED PROTEIN 4"/>
    <property type="match status" value="1"/>
</dbReference>